<evidence type="ECO:0000256" key="11">
    <source>
        <dbReference type="SAM" id="SignalP"/>
    </source>
</evidence>
<feature type="signal peptide" evidence="11">
    <location>
        <begin position="1"/>
        <end position="24"/>
    </location>
</feature>
<feature type="chain" id="PRO_5025641106" evidence="11">
    <location>
        <begin position="25"/>
        <end position="1558"/>
    </location>
</feature>
<feature type="transmembrane region" description="Helical" evidence="10">
    <location>
        <begin position="924"/>
        <end position="949"/>
    </location>
</feature>
<dbReference type="InterPro" id="IPR035906">
    <property type="entry name" value="MetI-like_sf"/>
</dbReference>
<evidence type="ECO:0000256" key="2">
    <source>
        <dbReference type="ARBA" id="ARBA00022448"/>
    </source>
</evidence>
<keyword evidence="11" id="KW-0732">Signal</keyword>
<dbReference type="Pfam" id="PF08402">
    <property type="entry name" value="TOBE_2"/>
    <property type="match status" value="1"/>
</dbReference>
<dbReference type="FunFam" id="3.40.50.300:FF:000133">
    <property type="entry name" value="Spermidine/putrescine import ATP-binding protein PotA"/>
    <property type="match status" value="1"/>
</dbReference>
<feature type="domain" description="ABC transporter" evidence="12">
    <location>
        <begin position="362"/>
        <end position="592"/>
    </location>
</feature>
<dbReference type="Gene3D" id="3.40.50.300">
    <property type="entry name" value="P-loop containing nucleotide triphosphate hydrolases"/>
    <property type="match status" value="1"/>
</dbReference>
<dbReference type="InterPro" id="IPR017871">
    <property type="entry name" value="ABC_transporter-like_CS"/>
</dbReference>
<dbReference type="GO" id="GO:0015594">
    <property type="term" value="F:ABC-type putrescine transporter activity"/>
    <property type="evidence" value="ECO:0007669"/>
    <property type="project" value="InterPro"/>
</dbReference>
<dbReference type="CDD" id="cd13588">
    <property type="entry name" value="PBP2_polyamine_1"/>
    <property type="match status" value="1"/>
</dbReference>
<dbReference type="InterPro" id="IPR027417">
    <property type="entry name" value="P-loop_NTPase"/>
</dbReference>
<evidence type="ECO:0000256" key="1">
    <source>
        <dbReference type="ARBA" id="ARBA00004141"/>
    </source>
</evidence>
<evidence type="ECO:0000256" key="7">
    <source>
        <dbReference type="ARBA" id="ARBA00022967"/>
    </source>
</evidence>
<dbReference type="Pfam" id="PF05534">
    <property type="entry name" value="HicB"/>
    <property type="match status" value="1"/>
</dbReference>
<dbReference type="SUPFAM" id="SSF143100">
    <property type="entry name" value="TTHA1013/TTHA0281-like"/>
    <property type="match status" value="1"/>
</dbReference>
<feature type="transmembrane region" description="Helical" evidence="10">
    <location>
        <begin position="1093"/>
        <end position="1116"/>
    </location>
</feature>
<comment type="caution">
    <text evidence="14">The sequence shown here is derived from an EMBL/GenBank/DDBJ whole genome shotgun (WGS) entry which is preliminary data.</text>
</comment>
<gene>
    <name evidence="14" type="ORF">Tci_505807</name>
</gene>
<feature type="non-terminal residue" evidence="14">
    <location>
        <position position="1558"/>
    </location>
</feature>
<evidence type="ECO:0000256" key="3">
    <source>
        <dbReference type="ARBA" id="ARBA00022475"/>
    </source>
</evidence>
<feature type="transmembrane region" description="Helical" evidence="10">
    <location>
        <begin position="983"/>
        <end position="1007"/>
    </location>
</feature>
<evidence type="ECO:0000256" key="8">
    <source>
        <dbReference type="ARBA" id="ARBA00022989"/>
    </source>
</evidence>
<dbReference type="Pfam" id="PF00528">
    <property type="entry name" value="BPD_transp_1"/>
    <property type="match status" value="1"/>
</dbReference>
<dbReference type="InterPro" id="IPR017879">
    <property type="entry name" value="PotA_ATP-bd"/>
</dbReference>
<evidence type="ECO:0000256" key="4">
    <source>
        <dbReference type="ARBA" id="ARBA00022692"/>
    </source>
</evidence>
<dbReference type="InterPro" id="IPR008651">
    <property type="entry name" value="Uncharacterised_HicB"/>
</dbReference>
<dbReference type="GO" id="GO:0043190">
    <property type="term" value="C:ATP-binding cassette (ABC) transporter complex"/>
    <property type="evidence" value="ECO:0007669"/>
    <property type="project" value="InterPro"/>
</dbReference>
<dbReference type="EMBL" id="BKCJ010267070">
    <property type="protein sequence ID" value="GEZ33834.1"/>
    <property type="molecule type" value="Genomic_DNA"/>
</dbReference>
<dbReference type="PROSITE" id="PS00211">
    <property type="entry name" value="ABC_TRANSPORTER_1"/>
    <property type="match status" value="1"/>
</dbReference>
<dbReference type="GO" id="GO:0019808">
    <property type="term" value="F:polyamine binding"/>
    <property type="evidence" value="ECO:0007669"/>
    <property type="project" value="InterPro"/>
</dbReference>
<dbReference type="PANTHER" id="PTHR42781:SF4">
    <property type="entry name" value="SPERMIDINE_PUTRESCINE IMPORT ATP-BINDING PROTEIN POTA"/>
    <property type="match status" value="1"/>
</dbReference>
<dbReference type="CDD" id="cd06261">
    <property type="entry name" value="TM_PBP2"/>
    <property type="match status" value="1"/>
</dbReference>
<keyword evidence="3" id="KW-1003">Cell membrane</keyword>
<dbReference type="SUPFAM" id="SSF50331">
    <property type="entry name" value="MOP-like"/>
    <property type="match status" value="1"/>
</dbReference>
<accession>A0A699IAI5</accession>
<comment type="subcellular location">
    <subcellularLocation>
        <location evidence="1">Membrane</location>
        <topology evidence="1">Multi-pass membrane protein</topology>
    </subcellularLocation>
</comment>
<dbReference type="InterPro" id="IPR008995">
    <property type="entry name" value="Mo/tungstate-bd_C_term_dom"/>
</dbReference>
<dbReference type="SUPFAM" id="SSF52540">
    <property type="entry name" value="P-loop containing nucleoside triphosphate hydrolases"/>
    <property type="match status" value="1"/>
</dbReference>
<dbReference type="GO" id="GO:0016887">
    <property type="term" value="F:ATP hydrolysis activity"/>
    <property type="evidence" value="ECO:0007669"/>
    <property type="project" value="InterPro"/>
</dbReference>
<evidence type="ECO:0000259" key="12">
    <source>
        <dbReference type="PROSITE" id="PS50893"/>
    </source>
</evidence>
<keyword evidence="8 10" id="KW-1133">Transmembrane helix</keyword>
<dbReference type="Gene3D" id="1.10.3720.10">
    <property type="entry name" value="MetI-like"/>
    <property type="match status" value="1"/>
</dbReference>
<evidence type="ECO:0000256" key="10">
    <source>
        <dbReference type="SAM" id="Phobius"/>
    </source>
</evidence>
<dbReference type="GO" id="GO:0005524">
    <property type="term" value="F:ATP binding"/>
    <property type="evidence" value="ECO:0007669"/>
    <property type="project" value="UniProtKB-KW"/>
</dbReference>
<dbReference type="SUPFAM" id="SSF161098">
    <property type="entry name" value="MetI-like"/>
    <property type="match status" value="1"/>
</dbReference>
<keyword evidence="7" id="KW-1278">Translocase</keyword>
<dbReference type="InterPro" id="IPR006059">
    <property type="entry name" value="SBP"/>
</dbReference>
<dbReference type="InterPro" id="IPR003439">
    <property type="entry name" value="ABC_transporter-like_ATP-bd"/>
</dbReference>
<dbReference type="InterPro" id="IPR013611">
    <property type="entry name" value="Transp-assoc_OB_typ2"/>
</dbReference>
<dbReference type="InterPro" id="IPR000515">
    <property type="entry name" value="MetI-like"/>
</dbReference>
<proteinExistence type="predicted"/>
<sequence>MSVYKTAILSAAITALLTSGAVQAAEALKAVGDGEGQLDIVAWPGYIERGDSDKAYDWVTGFEQETGCKVNVKTAATSDEMVSLMTKGGYDLVTASGDASLRLIAGKRVQPIDPALIPNWKNLDPRLRDGPWYTVEKKTYGTPYQWGPNVLMYNTEVFKTPPVSWSVVFEAQDLPDGKPNKGRIQAYDGPIYIADAALYLKTAKPELNIVDPYQLTETQYQAVLDLLRLQHPLVHRYWHDATVQMSDVKNEGVAASSSWGYMVNGLVADKQPVASTIPQEGATGWADTTMLHADAQHPNCAYKWMDWSLQPKVQGDVAAWFGSLPVVPDACKGNALLGAEGCETNGFDLFDKIAFWKTPQSEGGKYVSRLFGETAAVDGVSIDIEDGEFFSMLGPSGSGKTTCLRLIAGFEQPSAGSIRIHGKEAAGLPPYQRDVNTVFQDYALFPHMNVQDNVAYGLKVKGVGKAERIKRADEALSMVALEGYGARKPVQLSGGQRQRVALARALVNRPRVLLLDEPLGALDLKLREQMQSELKKLQRQLGITFIFVTHDQTEALSMSDRVAVFNKGRIEQVDTPRNLYLKPATAFVAEFVGTSNVVRGELAQALSGSAGAFSIRPEHIRFADGAMAGADIQVSGILHDIQYQGSSTRYELKLDNGQTLSVSQANDQWLDTALPWLPGQKATVGWARQAMAIAGQDFFQPAVSTPESIPVAVADSTAAVVWRNLPGLAAGAAVAGLLHRCGRLPHRLLHGALYQRKNQSVFLHCRDDADVGQLHRQSLCLDAVAGQRRRGAVVRAAHGPGAAAAVDAERAGRWRKHLVHLAPGSISGVRLYLAAVHDSADTGVARASAAFFAAGLSRPWCSTPADVHAGDFAPVCAGYSGRLDLHVFPDAGGFHRAATGGPARVFHWQHGVWGRSMHSEKPSWGLKIAAWGGLLFLHFPILVIFLYAFNTEDAAFSFPPKGFTLKWIGVAFARTDVLESIKLSLQIACLATLIALVLGTLASAALYRRDFFGKDGISLMLILPIALPGIITGLALLSAFKALGIEPGMFTIVVGHATFCVVIVYNNVIARLRRTSQSLIEASMDLGADGWQTFRYIILPNLSSALLAGGMLAFALSFDEIIVTTFTAGHERTLPLWLLNQLSRPRDVPVTSERWWQPFTARIRIRRRSPTSDEDGLFVGHVAGIKDVIGFHGQSVQELRAAFEEAVDDYLDVCKRLGREPQKTYSGKLSLRLEPELHASVASQAELAHKSINQWIRLMNRLVAVRCALVLRRPCGLASAQMLIGAQRPVRIAQQFASKENEVGLSRPQDGIGLGGFSDHPHCAGGYIGLLAHTAGEFGLIARAHWNLGFGGRATGRDIHQIDAQRFQTLGQLDGFIGVPAAFHPVCGRDAHEQRQRRQELVQQITMGSVDFDHFETCGQGTLGSIDEGFDDVLDLGFIQRRRQGVGRVECDLRGAPGRPAALVGRDGAALAHPRTPCAGLAPGVGQLNAGHRALGVYEPSDALKRLDLLVVPEAEVFRGNPPILGDCRRFGENQPGTADRAAAQMDQVPVIGQAVGA</sequence>
<dbReference type="CDD" id="cd03300">
    <property type="entry name" value="ABC_PotA_N"/>
    <property type="match status" value="1"/>
</dbReference>
<evidence type="ECO:0000313" key="14">
    <source>
        <dbReference type="EMBL" id="GEZ33834.1"/>
    </source>
</evidence>
<evidence type="ECO:0000256" key="9">
    <source>
        <dbReference type="ARBA" id="ARBA00023136"/>
    </source>
</evidence>
<feature type="transmembrane region" description="Helical" evidence="10">
    <location>
        <begin position="1019"/>
        <end position="1043"/>
    </location>
</feature>
<dbReference type="Pfam" id="PF13416">
    <property type="entry name" value="SBP_bac_8"/>
    <property type="match status" value="1"/>
</dbReference>
<protein>
    <submittedName>
        <fullName evidence="14">Probable transport protein, chloroplastic</fullName>
    </submittedName>
</protein>
<reference evidence="14" key="1">
    <citation type="journal article" date="2019" name="Sci. Rep.">
        <title>Draft genome of Tanacetum cinerariifolium, the natural source of mosquito coil.</title>
        <authorList>
            <person name="Yamashiro T."/>
            <person name="Shiraishi A."/>
            <person name="Satake H."/>
            <person name="Nakayama K."/>
        </authorList>
    </citation>
    <scope>NUCLEOTIDE SEQUENCE</scope>
</reference>
<dbReference type="InterPro" id="IPR003593">
    <property type="entry name" value="AAA+_ATPase"/>
</dbReference>
<dbReference type="PANTHER" id="PTHR42781">
    <property type="entry name" value="SPERMIDINE/PUTRESCINE IMPORT ATP-BINDING PROTEIN POTA"/>
    <property type="match status" value="1"/>
</dbReference>
<dbReference type="Gene3D" id="3.40.190.10">
    <property type="entry name" value="Periplasmic binding protein-like II"/>
    <property type="match status" value="2"/>
</dbReference>
<dbReference type="PROSITE" id="PS50893">
    <property type="entry name" value="ABC_TRANSPORTER_2"/>
    <property type="match status" value="1"/>
</dbReference>
<dbReference type="PROSITE" id="PS50928">
    <property type="entry name" value="ABC_TM1"/>
    <property type="match status" value="1"/>
</dbReference>
<organism evidence="14">
    <name type="scientific">Tanacetum cinerariifolium</name>
    <name type="common">Dalmatian daisy</name>
    <name type="synonym">Chrysanthemum cinerariifolium</name>
    <dbReference type="NCBI Taxonomy" id="118510"/>
    <lineage>
        <taxon>Eukaryota</taxon>
        <taxon>Viridiplantae</taxon>
        <taxon>Streptophyta</taxon>
        <taxon>Embryophyta</taxon>
        <taxon>Tracheophyta</taxon>
        <taxon>Spermatophyta</taxon>
        <taxon>Magnoliopsida</taxon>
        <taxon>eudicotyledons</taxon>
        <taxon>Gunneridae</taxon>
        <taxon>Pentapetalae</taxon>
        <taxon>asterids</taxon>
        <taxon>campanulids</taxon>
        <taxon>Asterales</taxon>
        <taxon>Asteraceae</taxon>
        <taxon>Asteroideae</taxon>
        <taxon>Anthemideae</taxon>
        <taxon>Anthemidinae</taxon>
        <taxon>Tanacetum</taxon>
    </lineage>
</organism>
<keyword evidence="5" id="KW-0547">Nucleotide-binding</keyword>
<keyword evidence="4 10" id="KW-0812">Transmembrane</keyword>
<keyword evidence="6" id="KW-0067">ATP-binding</keyword>
<dbReference type="Pfam" id="PF00005">
    <property type="entry name" value="ABC_tran"/>
    <property type="match status" value="1"/>
</dbReference>
<evidence type="ECO:0000256" key="5">
    <source>
        <dbReference type="ARBA" id="ARBA00022741"/>
    </source>
</evidence>
<dbReference type="InterPro" id="IPR035069">
    <property type="entry name" value="TTHA1013/TTHA0281-like"/>
</dbReference>
<keyword evidence="2" id="KW-0813">Transport</keyword>
<dbReference type="PRINTS" id="PR00909">
    <property type="entry name" value="SPERMDNBNDNG"/>
</dbReference>
<name>A0A699IAI5_TANCI</name>
<feature type="transmembrane region" description="Helical" evidence="10">
    <location>
        <begin position="1049"/>
        <end position="1072"/>
    </location>
</feature>
<feature type="domain" description="ABC transmembrane type-1" evidence="13">
    <location>
        <begin position="981"/>
        <end position="1190"/>
    </location>
</feature>
<keyword evidence="9 10" id="KW-0472">Membrane</keyword>
<dbReference type="SUPFAM" id="SSF53850">
    <property type="entry name" value="Periplasmic binding protein-like II"/>
    <property type="match status" value="1"/>
</dbReference>
<dbReference type="InterPro" id="IPR050093">
    <property type="entry name" value="ABC_SmlMolc_Importer"/>
</dbReference>
<evidence type="ECO:0000256" key="6">
    <source>
        <dbReference type="ARBA" id="ARBA00022840"/>
    </source>
</evidence>
<dbReference type="InterPro" id="IPR001188">
    <property type="entry name" value="Sperm_putr-bd"/>
</dbReference>
<evidence type="ECO:0000259" key="13">
    <source>
        <dbReference type="PROSITE" id="PS50928"/>
    </source>
</evidence>
<dbReference type="SMART" id="SM00382">
    <property type="entry name" value="AAA"/>
    <property type="match status" value="1"/>
</dbReference>